<organism evidence="1 2">
    <name type="scientific">Paraclostridium bifermentans</name>
    <name type="common">Clostridium bifermentans</name>
    <dbReference type="NCBI Taxonomy" id="1490"/>
    <lineage>
        <taxon>Bacteria</taxon>
        <taxon>Bacillati</taxon>
        <taxon>Bacillota</taxon>
        <taxon>Clostridia</taxon>
        <taxon>Peptostreptococcales</taxon>
        <taxon>Peptostreptococcaceae</taxon>
        <taxon>Paraclostridium</taxon>
    </lineage>
</organism>
<dbReference type="EMBL" id="CP124685">
    <property type="protein sequence ID" value="WGX75704.1"/>
    <property type="molecule type" value="Genomic_DNA"/>
</dbReference>
<proteinExistence type="predicted"/>
<evidence type="ECO:0008006" key="3">
    <source>
        <dbReference type="Google" id="ProtNLM"/>
    </source>
</evidence>
<gene>
    <name evidence="1" type="ORF">QJS64_17460</name>
</gene>
<sequence>MRFIEYLIKKIKGDDFELDKDISLGYLLSNIVSMILNLIRGNLKTLKAEKNSILVFIGKKSKIRMNKKIKLGKGVNIGDYVVIDALSKKGVKIGSNVRIGDYTRILCTGSLKKLGVGFEIGDNCGIGENCFLDLQEVLV</sequence>
<dbReference type="SUPFAM" id="SSF51161">
    <property type="entry name" value="Trimeric LpxA-like enzymes"/>
    <property type="match status" value="1"/>
</dbReference>
<dbReference type="Gene3D" id="2.160.10.10">
    <property type="entry name" value="Hexapeptide repeat proteins"/>
    <property type="match status" value="1"/>
</dbReference>
<accession>A0ABY8R2D1</accession>
<evidence type="ECO:0000313" key="2">
    <source>
        <dbReference type="Proteomes" id="UP001239169"/>
    </source>
</evidence>
<protein>
    <recommendedName>
        <fullName evidence="3">Serine acetyltransferase</fullName>
    </recommendedName>
</protein>
<keyword evidence="2" id="KW-1185">Reference proteome</keyword>
<dbReference type="Proteomes" id="UP001239169">
    <property type="component" value="Chromosome"/>
</dbReference>
<evidence type="ECO:0000313" key="1">
    <source>
        <dbReference type="EMBL" id="WGX75704.1"/>
    </source>
</evidence>
<name>A0ABY8R2D1_PARBF</name>
<dbReference type="InterPro" id="IPR011004">
    <property type="entry name" value="Trimer_LpxA-like_sf"/>
</dbReference>
<reference evidence="1 2" key="1">
    <citation type="submission" date="2023-04" db="EMBL/GenBank/DDBJ databases">
        <title>Bacteria Genome Submission.</title>
        <authorList>
            <person name="Isaac P."/>
        </authorList>
    </citation>
    <scope>NUCLEOTIDE SEQUENCE [LARGE SCALE GENOMIC DNA]</scope>
    <source>
        <strain evidence="1 2">SampleS7P1</strain>
    </source>
</reference>